<reference key="1">
    <citation type="submission" date="2009-08" db="EMBL/GenBank/DDBJ databases">
        <title>The genome sequence of Methanothermobacter marburgensis.</title>
        <authorList>
            <person name="Kaster A."/>
            <person name="Seedorf H."/>
            <person name="Goenrich M."/>
            <person name="Wiezer A."/>
            <person name="Liesegang H."/>
            <person name="Thauer R."/>
            <person name="Gottschalk G."/>
        </authorList>
    </citation>
    <scope>NUCLEOTIDE SEQUENCE</scope>
    <source>
        <strain>Marburg</strain>
    </source>
</reference>
<feature type="transmembrane region" description="Helical" evidence="2">
    <location>
        <begin position="578"/>
        <end position="599"/>
    </location>
</feature>
<reference evidence="4 5" key="2">
    <citation type="journal article" date="2010" name="J. Bacteriol.">
        <title>Complete genome sequence of Methanothermobacter marburgensis, a methanoarchaeon model organism.</title>
        <authorList>
            <person name="Liesegang H."/>
            <person name="Kaster A.K."/>
            <person name="Wiezer A."/>
            <person name="Goenrich M."/>
            <person name="Wollherr A."/>
            <person name="Seedorf H."/>
            <person name="Gottschalk G."/>
            <person name="Thauer R.K."/>
        </authorList>
    </citation>
    <scope>NUCLEOTIDE SEQUENCE [LARGE SCALE GENOMIC DNA]</scope>
    <source>
        <strain evidence="5">ATCC BAA-927 / DSM 2133 / JCM 14651 / NBRC 100331 / OCM 82 / Marburg</strain>
    </source>
</reference>
<protein>
    <submittedName>
        <fullName evidence="4">Cobaltochelatase subunit-like protein</fullName>
    </submittedName>
</protein>
<dbReference type="RefSeq" id="WP_013295872.1">
    <property type="nucleotide sequence ID" value="NC_014408.1"/>
</dbReference>
<feature type="domain" description="CobN/magnesium chelatase" evidence="3">
    <location>
        <begin position="2"/>
        <end position="438"/>
    </location>
</feature>
<dbReference type="HOGENOM" id="CLU_451750_0_0_2"/>
<feature type="compositionally biased region" description="Low complexity" evidence="1">
    <location>
        <begin position="526"/>
        <end position="552"/>
    </location>
</feature>
<dbReference type="GeneID" id="9704763"/>
<keyword evidence="2" id="KW-1133">Transmembrane helix</keyword>
<evidence type="ECO:0000259" key="3">
    <source>
        <dbReference type="Pfam" id="PF02514"/>
    </source>
</evidence>
<dbReference type="PATRIC" id="fig|79929.8.peg.1035"/>
<evidence type="ECO:0000313" key="4">
    <source>
        <dbReference type="EMBL" id="ADL58649.1"/>
    </source>
</evidence>
<dbReference type="KEGG" id="mmg:MTBMA_c10550"/>
<proteinExistence type="predicted"/>
<evidence type="ECO:0000256" key="1">
    <source>
        <dbReference type="SAM" id="MobiDB-lite"/>
    </source>
</evidence>
<dbReference type="PaxDb" id="79929-MTBMA_c10550"/>
<dbReference type="PANTHER" id="PTHR44119:SF4">
    <property type="entry name" value="AEROBIC COBALTOCHELATASE SUBUNIT COBN"/>
    <property type="match status" value="1"/>
</dbReference>
<feature type="region of interest" description="Disordered" evidence="1">
    <location>
        <begin position="497"/>
        <end position="568"/>
    </location>
</feature>
<keyword evidence="2" id="KW-0812">Transmembrane</keyword>
<dbReference type="Pfam" id="PF02514">
    <property type="entry name" value="CobN-Mg_chel"/>
    <property type="match status" value="1"/>
</dbReference>
<evidence type="ECO:0000256" key="2">
    <source>
        <dbReference type="SAM" id="Phobius"/>
    </source>
</evidence>
<accession>D9PWQ1</accession>
<dbReference type="STRING" id="79929.MTBMA_c10550"/>
<sequence length="604" mass="66097">MALPTGSNFYAVSENLMPTRTAWNLGKRLADMALVQFDVIPEKVAAVVWCVETVRDDGTMVSFVLRLMGVEPTWSSTGSAGNIKATPLSQLLADINSVRSASGLSNFTERPRVDPIVTTSGLFRDLFPRLLINMDRAYRVALAASYSEIVAAYPSLKTSLDHVLQTLVDAKYTNFRGSEPLRTNYIALHWINDTLRYMQAGLNATDAGEIAITRIFAPPVGDYGAGVSKGTEVSWTWNDRSELADIYFNRMSHAYSERSWGVSMPETFKELLKGIQTAYHSRNTNLYGVVDNDDYFDYFGGLSMAIEMMNNGRAPELYVLRYANPGNPRVMSLKQFIAIEYRTRYLNPEWIKAIINEGYQGPRTIAKYTSHLVGWEYTVPELLDSGFWDEYYDAVVADKYNLGLKTAYSKNPYAAMDILAHFAEMANRGQWNARSEQLAFIAECLGNYVAENGVSCSGSVCGDRELMKWISQYMSSDLRKKFTAALYAATGASVFAPEPSGDVNPGENPSTGPTTGPSATGGGSSGRTSADGSAGRTSAASQAVVSDSSQDSAGEEAGQQKSYEVKETHSAVNQRTEFPLYGVAGIAAILVLVGVGYFLGPGRR</sequence>
<dbReference type="GeneID" id="77399832"/>
<gene>
    <name evidence="4" type="ordered locus">MTBMA_c10550</name>
</gene>
<keyword evidence="2" id="KW-0472">Membrane</keyword>
<dbReference type="AlphaFoldDB" id="D9PWQ1"/>
<keyword evidence="5" id="KW-1185">Reference proteome</keyword>
<dbReference type="EMBL" id="CP001710">
    <property type="protein sequence ID" value="ADL58649.1"/>
    <property type="molecule type" value="Genomic_DNA"/>
</dbReference>
<name>D9PWQ1_METTM</name>
<dbReference type="PANTHER" id="PTHR44119">
    <property type="entry name" value="MAGNESIUM-CHELATASE SUBUNIT CHLH, CHLOROPLASTIC"/>
    <property type="match status" value="1"/>
</dbReference>
<evidence type="ECO:0000313" key="5">
    <source>
        <dbReference type="Proteomes" id="UP000000345"/>
    </source>
</evidence>
<feature type="compositionally biased region" description="Low complexity" evidence="1">
    <location>
        <begin position="509"/>
        <end position="518"/>
    </location>
</feature>
<dbReference type="OrthoDB" id="192131at2157"/>
<dbReference type="InterPro" id="IPR003672">
    <property type="entry name" value="CobN/Mg_chltase"/>
</dbReference>
<organism evidence="4 5">
    <name type="scientific">Methanothermobacter marburgensis (strain ATCC BAA-927 / DSM 2133 / JCM 14651 / NBRC 100331 / OCM 82 / Marburg)</name>
    <name type="common">Methanobacterium thermoautotrophicum</name>
    <dbReference type="NCBI Taxonomy" id="79929"/>
    <lineage>
        <taxon>Archaea</taxon>
        <taxon>Methanobacteriati</taxon>
        <taxon>Methanobacteriota</taxon>
        <taxon>Methanomada group</taxon>
        <taxon>Methanobacteria</taxon>
        <taxon>Methanobacteriales</taxon>
        <taxon>Methanobacteriaceae</taxon>
        <taxon>Methanothermobacter</taxon>
    </lineage>
</organism>
<dbReference type="Proteomes" id="UP000000345">
    <property type="component" value="Chromosome"/>
</dbReference>